<dbReference type="PANTHER" id="PTHR10414">
    <property type="entry name" value="ETHANOLAMINEPHOSPHOTRANSFERASE"/>
    <property type="match status" value="1"/>
</dbReference>
<dbReference type="EMBL" id="KB199650">
    <property type="protein sequence ID" value="ESP05564.1"/>
    <property type="molecule type" value="Genomic_DNA"/>
</dbReference>
<keyword evidence="8" id="KW-1185">Reference proteome</keyword>
<dbReference type="GO" id="GO:0004307">
    <property type="term" value="F:ethanolaminephosphotransferase activity"/>
    <property type="evidence" value="ECO:0007669"/>
    <property type="project" value="TreeGrafter"/>
</dbReference>
<dbReference type="PROSITE" id="PS00379">
    <property type="entry name" value="CDP_ALCOHOL_P_TRANSF"/>
    <property type="match status" value="1"/>
</dbReference>
<gene>
    <name evidence="7" type="ORF">LOTGIDRAFT_152421</name>
</gene>
<feature type="transmembrane region" description="Helical" evidence="6">
    <location>
        <begin position="267"/>
        <end position="283"/>
    </location>
</feature>
<feature type="transmembrane region" description="Helical" evidence="6">
    <location>
        <begin position="159"/>
        <end position="175"/>
    </location>
</feature>
<accession>V4AN21</accession>
<feature type="transmembrane region" description="Helical" evidence="6">
    <location>
        <begin position="349"/>
        <end position="370"/>
    </location>
</feature>
<name>V4AN21_LOTGI</name>
<dbReference type="STRING" id="225164.V4AN21"/>
<dbReference type="InterPro" id="IPR000462">
    <property type="entry name" value="CDP-OH_P_trans"/>
</dbReference>
<comment type="subcellular location">
    <subcellularLocation>
        <location evidence="1">Membrane</location>
    </subcellularLocation>
</comment>
<reference evidence="7 8" key="1">
    <citation type="journal article" date="2013" name="Nature">
        <title>Insights into bilaterian evolution from three spiralian genomes.</title>
        <authorList>
            <person name="Simakov O."/>
            <person name="Marletaz F."/>
            <person name="Cho S.J."/>
            <person name="Edsinger-Gonzales E."/>
            <person name="Havlak P."/>
            <person name="Hellsten U."/>
            <person name="Kuo D.H."/>
            <person name="Larsson T."/>
            <person name="Lv J."/>
            <person name="Arendt D."/>
            <person name="Savage R."/>
            <person name="Osoegawa K."/>
            <person name="de Jong P."/>
            <person name="Grimwood J."/>
            <person name="Chapman J.A."/>
            <person name="Shapiro H."/>
            <person name="Aerts A."/>
            <person name="Otillar R.P."/>
            <person name="Terry A.Y."/>
            <person name="Boore J.L."/>
            <person name="Grigoriev I.V."/>
            <person name="Lindberg D.R."/>
            <person name="Seaver E.C."/>
            <person name="Weisblat D.A."/>
            <person name="Putnam N.H."/>
            <person name="Rokhsar D.S."/>
        </authorList>
    </citation>
    <scope>NUCLEOTIDE SEQUENCE [LARGE SCALE GENOMIC DNA]</scope>
</reference>
<dbReference type="GO" id="GO:0005789">
    <property type="term" value="C:endoplasmic reticulum membrane"/>
    <property type="evidence" value="ECO:0007669"/>
    <property type="project" value="TreeGrafter"/>
</dbReference>
<feature type="transmembrane region" description="Helical" evidence="6">
    <location>
        <begin position="325"/>
        <end position="343"/>
    </location>
</feature>
<feature type="transmembrane region" description="Helical" evidence="6">
    <location>
        <begin position="295"/>
        <end position="313"/>
    </location>
</feature>
<dbReference type="KEGG" id="lgi:LOTGIDRAFT_152421"/>
<proteinExistence type="inferred from homology"/>
<evidence type="ECO:0000256" key="3">
    <source>
        <dbReference type="ARBA" id="ARBA00022679"/>
    </source>
</evidence>
<feature type="transmembrane region" description="Helical" evidence="6">
    <location>
        <begin position="228"/>
        <end position="247"/>
    </location>
</feature>
<dbReference type="CTD" id="20235670"/>
<evidence type="ECO:0000256" key="6">
    <source>
        <dbReference type="SAM" id="Phobius"/>
    </source>
</evidence>
<dbReference type="Pfam" id="PF01066">
    <property type="entry name" value="CDP-OH_P_transf"/>
    <property type="match status" value="1"/>
</dbReference>
<evidence type="ECO:0000313" key="7">
    <source>
        <dbReference type="EMBL" id="ESP05564.1"/>
    </source>
</evidence>
<dbReference type="FunFam" id="1.20.120.1760:FF:000016">
    <property type="entry name" value="ethanolaminephosphotransferase 1"/>
    <property type="match status" value="1"/>
</dbReference>
<dbReference type="GO" id="GO:0006646">
    <property type="term" value="P:phosphatidylethanolamine biosynthetic process"/>
    <property type="evidence" value="ECO:0007669"/>
    <property type="project" value="TreeGrafter"/>
</dbReference>
<evidence type="ECO:0000313" key="8">
    <source>
        <dbReference type="Proteomes" id="UP000030746"/>
    </source>
</evidence>
<dbReference type="Gene3D" id="1.20.120.1760">
    <property type="match status" value="1"/>
</dbReference>
<dbReference type="InterPro" id="IPR014472">
    <property type="entry name" value="CHOPT"/>
</dbReference>
<organism evidence="7 8">
    <name type="scientific">Lottia gigantea</name>
    <name type="common">Giant owl limpet</name>
    <dbReference type="NCBI Taxonomy" id="225164"/>
    <lineage>
        <taxon>Eukaryota</taxon>
        <taxon>Metazoa</taxon>
        <taxon>Spiralia</taxon>
        <taxon>Lophotrochozoa</taxon>
        <taxon>Mollusca</taxon>
        <taxon>Gastropoda</taxon>
        <taxon>Patellogastropoda</taxon>
        <taxon>Lottioidea</taxon>
        <taxon>Lottiidae</taxon>
        <taxon>Lottia</taxon>
    </lineage>
</organism>
<dbReference type="HOGENOM" id="CLU_035066_2_0_1"/>
<dbReference type="OrthoDB" id="196717at2759"/>
<feature type="transmembrane region" description="Helical" evidence="6">
    <location>
        <begin position="52"/>
        <end position="71"/>
    </location>
</feature>
<protein>
    <recommendedName>
        <fullName evidence="9">Selenoprotein I</fullName>
    </recommendedName>
</protein>
<dbReference type="PANTHER" id="PTHR10414:SF71">
    <property type="entry name" value="FI05338P"/>
    <property type="match status" value="1"/>
</dbReference>
<dbReference type="Proteomes" id="UP000030746">
    <property type="component" value="Unassembled WGS sequence"/>
</dbReference>
<keyword evidence="4 6" id="KW-0472">Membrane</keyword>
<sequence length="390" mass="45156">MAPKVYLSKEVLRGFDQYKYSSVDTSPVSNYITHPFWNWAVKFVPLWVAPNVLTLTGFILLLVNFAVMTYYDVDFTAATAEQSVPPKIPNWVWLFGAFNNFLAHTLDGIDGKQARRTGSSSPLGELFDHGLDSWASVLLPVALYSIFGRGAYGQNVLRVYYIVLGVQFFFLLSHWEKYNTGVLFLPWGYDISQIGMTGLYVITYFYGVQFWMFRVPYLDITSGQMFEILVHLGFFVLTFPITCINIYRAYRDRTGKMRSFSEAVRPLVSTVLLFSLFLLWIRYSQYDILEKHPRLFYWTTGAAFSNIACRLIIAQMSNTRCELLNNRVIILTMIVGLVFIVPQPQYELYLLWSYCLYSSITHFIYGVFVVREMCAHFRINAFTITPKKIK</sequence>
<dbReference type="AlphaFoldDB" id="V4AN21"/>
<evidence type="ECO:0000256" key="4">
    <source>
        <dbReference type="ARBA" id="ARBA00023136"/>
    </source>
</evidence>
<evidence type="ECO:0000256" key="5">
    <source>
        <dbReference type="RuleBase" id="RU003750"/>
    </source>
</evidence>
<dbReference type="InterPro" id="IPR043130">
    <property type="entry name" value="CDP-OH_PTrfase_TM_dom"/>
</dbReference>
<evidence type="ECO:0008006" key="9">
    <source>
        <dbReference type="Google" id="ProtNLM"/>
    </source>
</evidence>
<evidence type="ECO:0000256" key="2">
    <source>
        <dbReference type="ARBA" id="ARBA00010441"/>
    </source>
</evidence>
<dbReference type="RefSeq" id="XP_009044109.1">
    <property type="nucleotide sequence ID" value="XM_009045861.1"/>
</dbReference>
<comment type="similarity">
    <text evidence="2 5">Belongs to the CDP-alcohol phosphatidyltransferase class-I family.</text>
</comment>
<dbReference type="GeneID" id="20235670"/>
<feature type="transmembrane region" description="Helical" evidence="6">
    <location>
        <begin position="187"/>
        <end position="208"/>
    </location>
</feature>
<keyword evidence="3 5" id="KW-0808">Transferase</keyword>
<dbReference type="PIRSF" id="PIRSF015665">
    <property type="entry name" value="CHOPT"/>
    <property type="match status" value="1"/>
</dbReference>
<dbReference type="GO" id="GO:0005794">
    <property type="term" value="C:Golgi apparatus"/>
    <property type="evidence" value="ECO:0007669"/>
    <property type="project" value="TreeGrafter"/>
</dbReference>
<dbReference type="OMA" id="RMYFILW"/>
<keyword evidence="6" id="KW-0812">Transmembrane</keyword>
<keyword evidence="6" id="KW-1133">Transmembrane helix</keyword>
<dbReference type="InterPro" id="IPR048254">
    <property type="entry name" value="CDP_ALCOHOL_P_TRANSF_CS"/>
</dbReference>
<evidence type="ECO:0000256" key="1">
    <source>
        <dbReference type="ARBA" id="ARBA00004370"/>
    </source>
</evidence>